<dbReference type="RefSeq" id="WP_149113866.1">
    <property type="nucleotide sequence ID" value="NZ_CP042425.1"/>
</dbReference>
<name>A0A5C1AP05_9BACT</name>
<dbReference type="KEGG" id="lrs:PX52LOC_06555"/>
<reference evidence="2" key="1">
    <citation type="submission" date="2019-08" db="EMBL/GenBank/DDBJ databases">
        <title>Limnoglobus roseus gen. nov., sp. nov., a novel freshwater planctomycete with a giant genome from the family Gemmataceae.</title>
        <authorList>
            <person name="Kulichevskaya I.S."/>
            <person name="Naumoff D.G."/>
            <person name="Miroshnikov K."/>
            <person name="Ivanova A."/>
            <person name="Philippov D.A."/>
            <person name="Hakobyan A."/>
            <person name="Rijpstra I.C."/>
            <person name="Sinninghe Damste J.S."/>
            <person name="Liesack W."/>
            <person name="Dedysh S.N."/>
        </authorList>
    </citation>
    <scope>NUCLEOTIDE SEQUENCE [LARGE SCALE GENOMIC DNA]</scope>
    <source>
        <strain evidence="2">PX52</strain>
    </source>
</reference>
<proteinExistence type="predicted"/>
<dbReference type="Proteomes" id="UP000324974">
    <property type="component" value="Chromosome"/>
</dbReference>
<gene>
    <name evidence="1" type="ORF">PX52LOC_06555</name>
</gene>
<dbReference type="AlphaFoldDB" id="A0A5C1AP05"/>
<keyword evidence="2" id="KW-1185">Reference proteome</keyword>
<sequence length="86" mass="9080">MQSSTVITLAGRSVFALVAVQGSAVRLRVLSREWETLGLAEGQTVHVDCPGQLDAPMLIGSVETATTGSTFVNLTLPITARRQQVA</sequence>
<dbReference type="EMBL" id="CP042425">
    <property type="protein sequence ID" value="QEL19482.1"/>
    <property type="molecule type" value="Genomic_DNA"/>
</dbReference>
<evidence type="ECO:0000313" key="2">
    <source>
        <dbReference type="Proteomes" id="UP000324974"/>
    </source>
</evidence>
<accession>A0A5C1AP05</accession>
<evidence type="ECO:0000313" key="1">
    <source>
        <dbReference type="EMBL" id="QEL19482.1"/>
    </source>
</evidence>
<protein>
    <submittedName>
        <fullName evidence="1">Uncharacterized protein</fullName>
    </submittedName>
</protein>
<organism evidence="1 2">
    <name type="scientific">Limnoglobus roseus</name>
    <dbReference type="NCBI Taxonomy" id="2598579"/>
    <lineage>
        <taxon>Bacteria</taxon>
        <taxon>Pseudomonadati</taxon>
        <taxon>Planctomycetota</taxon>
        <taxon>Planctomycetia</taxon>
        <taxon>Gemmatales</taxon>
        <taxon>Gemmataceae</taxon>
        <taxon>Limnoglobus</taxon>
    </lineage>
</organism>